<dbReference type="Proteomes" id="UP000696294">
    <property type="component" value="Unassembled WGS sequence"/>
</dbReference>
<reference evidence="2 3" key="1">
    <citation type="submission" date="2020-03" db="EMBL/GenBank/DDBJ databases">
        <title>WGS of actinomycetes isolated from Thailand.</title>
        <authorList>
            <person name="Thawai C."/>
        </authorList>
    </citation>
    <scope>NUCLEOTIDE SEQUENCE [LARGE SCALE GENOMIC DNA]</scope>
    <source>
        <strain evidence="2 3">FMUSA5-5</strain>
    </source>
</reference>
<dbReference type="RefSeq" id="WP_168017476.1">
    <property type="nucleotide sequence ID" value="NZ_JAATEP010000042.1"/>
</dbReference>
<evidence type="ECO:0000313" key="2">
    <source>
        <dbReference type="EMBL" id="NJP95792.1"/>
    </source>
</evidence>
<gene>
    <name evidence="2" type="ORF">HCN51_41255</name>
</gene>
<feature type="compositionally biased region" description="Polar residues" evidence="1">
    <location>
        <begin position="229"/>
        <end position="239"/>
    </location>
</feature>
<proteinExistence type="predicted"/>
<keyword evidence="3" id="KW-1185">Reference proteome</keyword>
<comment type="caution">
    <text evidence="2">The sequence shown here is derived from an EMBL/GenBank/DDBJ whole genome shotgun (WGS) entry which is preliminary data.</text>
</comment>
<organism evidence="2 3">
    <name type="scientific">Nonomuraea composti</name>
    <dbReference type="NCBI Taxonomy" id="2720023"/>
    <lineage>
        <taxon>Bacteria</taxon>
        <taxon>Bacillati</taxon>
        <taxon>Actinomycetota</taxon>
        <taxon>Actinomycetes</taxon>
        <taxon>Streptosporangiales</taxon>
        <taxon>Streptosporangiaceae</taxon>
        <taxon>Nonomuraea</taxon>
    </lineage>
</organism>
<evidence type="ECO:0000313" key="3">
    <source>
        <dbReference type="Proteomes" id="UP000696294"/>
    </source>
</evidence>
<evidence type="ECO:0000256" key="1">
    <source>
        <dbReference type="SAM" id="MobiDB-lite"/>
    </source>
</evidence>
<feature type="region of interest" description="Disordered" evidence="1">
    <location>
        <begin position="229"/>
        <end position="278"/>
    </location>
</feature>
<dbReference type="EMBL" id="JAATEP010000042">
    <property type="protein sequence ID" value="NJP95792.1"/>
    <property type="molecule type" value="Genomic_DNA"/>
</dbReference>
<name>A0ABX1BFY4_9ACTN</name>
<protein>
    <submittedName>
        <fullName evidence="2">Uncharacterized protein</fullName>
    </submittedName>
</protein>
<accession>A0ABX1BFY4</accession>
<sequence>MMEQPYSVIEGSAMAAAGAMMLGLGRARYATLILPLLYGDTAQQRAAAQAYQALATALREHPELVEAAKRDVEWTSLSADLATREVTAYADDAENKAASPQASADILNLTADVYDVLGKAAFLAGASILTAGVMYRVAQFNPYTKVAAEVAATGFGRRADQQAGQIAARARAWIASNSGLLSRVVQRLASMSAGGKVALGGAAVVAGGMTAQTAVADRFRSTALDASTGTGQATVSQSPFDAAATPSGSQSPLGPAATPSRSQSPFDAAAGRATGTEV</sequence>